<protein>
    <submittedName>
        <fullName evidence="2">Uncharacterized protein</fullName>
    </submittedName>
</protein>
<evidence type="ECO:0000313" key="2">
    <source>
        <dbReference type="EMBL" id="KAH1073328.1"/>
    </source>
</evidence>
<dbReference type="EMBL" id="JAIQCV010000008">
    <property type="protein sequence ID" value="KAH1073328.1"/>
    <property type="molecule type" value="Genomic_DNA"/>
</dbReference>
<dbReference type="AlphaFoldDB" id="A0A9D3V815"/>
<keyword evidence="3" id="KW-1185">Reference proteome</keyword>
<dbReference type="Proteomes" id="UP000828251">
    <property type="component" value="Unassembled WGS sequence"/>
</dbReference>
<reference evidence="2 3" key="1">
    <citation type="journal article" date="2021" name="Plant Biotechnol. J.">
        <title>Multi-omics assisted identification of the key and species-specific regulatory components of drought-tolerant mechanisms in Gossypium stocksii.</title>
        <authorList>
            <person name="Yu D."/>
            <person name="Ke L."/>
            <person name="Zhang D."/>
            <person name="Wu Y."/>
            <person name="Sun Y."/>
            <person name="Mei J."/>
            <person name="Sun J."/>
            <person name="Sun Y."/>
        </authorList>
    </citation>
    <scope>NUCLEOTIDE SEQUENCE [LARGE SCALE GENOMIC DNA]</scope>
    <source>
        <strain evidence="3">cv. E1</strain>
        <tissue evidence="2">Leaf</tissue>
    </source>
</reference>
<dbReference type="OrthoDB" id="1001685at2759"/>
<proteinExistence type="predicted"/>
<feature type="region of interest" description="Disordered" evidence="1">
    <location>
        <begin position="120"/>
        <end position="191"/>
    </location>
</feature>
<comment type="caution">
    <text evidence="2">The sequence shown here is derived from an EMBL/GenBank/DDBJ whole genome shotgun (WGS) entry which is preliminary data.</text>
</comment>
<name>A0A9D3V815_9ROSI</name>
<sequence length="226" mass="25494">MLARRLGELEFTKRLGELVYASRFGKMVYSSKTGTMVYASRTGELVFDNWSSKLVFASRLGKVRIASRPSEVRIASRPGELGSPVRLSNFQNGLKKVVTRKKLKNLDQLEWDELDEKTLEPKDQDSNVETAGKKWKNRGEKYDKEEQVEEGEEKEHAKRAAIEKPTEEVEVKEEEEGGEAGKNELVGIPISPGENNKNRVIFVLENASFEVAKVGKVHGTWTSYCA</sequence>
<evidence type="ECO:0000313" key="3">
    <source>
        <dbReference type="Proteomes" id="UP000828251"/>
    </source>
</evidence>
<gene>
    <name evidence="2" type="ORF">J1N35_025656</name>
</gene>
<accession>A0A9D3V815</accession>
<feature type="compositionally biased region" description="Basic and acidic residues" evidence="1">
    <location>
        <begin position="153"/>
        <end position="169"/>
    </location>
</feature>
<organism evidence="2 3">
    <name type="scientific">Gossypium stocksii</name>
    <dbReference type="NCBI Taxonomy" id="47602"/>
    <lineage>
        <taxon>Eukaryota</taxon>
        <taxon>Viridiplantae</taxon>
        <taxon>Streptophyta</taxon>
        <taxon>Embryophyta</taxon>
        <taxon>Tracheophyta</taxon>
        <taxon>Spermatophyta</taxon>
        <taxon>Magnoliopsida</taxon>
        <taxon>eudicotyledons</taxon>
        <taxon>Gunneridae</taxon>
        <taxon>Pentapetalae</taxon>
        <taxon>rosids</taxon>
        <taxon>malvids</taxon>
        <taxon>Malvales</taxon>
        <taxon>Malvaceae</taxon>
        <taxon>Malvoideae</taxon>
        <taxon>Gossypium</taxon>
    </lineage>
</organism>
<evidence type="ECO:0000256" key="1">
    <source>
        <dbReference type="SAM" id="MobiDB-lite"/>
    </source>
</evidence>